<evidence type="ECO:0000256" key="1">
    <source>
        <dbReference type="SAM" id="MobiDB-lite"/>
    </source>
</evidence>
<evidence type="ECO:0000313" key="4">
    <source>
        <dbReference type="WBParaSite" id="ECPE_0000583301-mRNA-1"/>
    </source>
</evidence>
<dbReference type="Proteomes" id="UP000272942">
    <property type="component" value="Unassembled WGS sequence"/>
</dbReference>
<feature type="compositionally biased region" description="Low complexity" evidence="1">
    <location>
        <begin position="93"/>
        <end position="108"/>
    </location>
</feature>
<feature type="region of interest" description="Disordered" evidence="1">
    <location>
        <begin position="93"/>
        <end position="113"/>
    </location>
</feature>
<accession>A0A183AFT5</accession>
<gene>
    <name evidence="2" type="ORF">ECPE_LOCUS5820</name>
</gene>
<feature type="compositionally biased region" description="Basic and acidic residues" evidence="1">
    <location>
        <begin position="10"/>
        <end position="20"/>
    </location>
</feature>
<organism evidence="4">
    <name type="scientific">Echinostoma caproni</name>
    <dbReference type="NCBI Taxonomy" id="27848"/>
    <lineage>
        <taxon>Eukaryota</taxon>
        <taxon>Metazoa</taxon>
        <taxon>Spiralia</taxon>
        <taxon>Lophotrochozoa</taxon>
        <taxon>Platyhelminthes</taxon>
        <taxon>Trematoda</taxon>
        <taxon>Digenea</taxon>
        <taxon>Plagiorchiida</taxon>
        <taxon>Echinostomata</taxon>
        <taxon>Echinostomatoidea</taxon>
        <taxon>Echinostomatidae</taxon>
        <taxon>Echinostoma</taxon>
    </lineage>
</organism>
<keyword evidence="3" id="KW-1185">Reference proteome</keyword>
<sequence length="282" mass="31518">MVFVLSQKRKSCDEPNEDNHGLGPSVCPKRHRPCLESYNPSFVPSTLGTSRSWRNNPVTKIDSNMESFNPTYLTATEFDDQTIYSAIADESSSSCASGSLSSDLDSQSTTGEISERPKLVGARRTAKYMGTNLATLDQWLLHRDNFQPNNYSHHHHSIVAQTTTTAANEPTYDVIDPDGLNEADVKLFQSADEEAPRLFGVPCMSSTLKRSGTRSHTATDQATLYDEVASDTDTDHVMVLPGSDSPRDKAKIRPRRRYYQHSPALAHDPVKRVRREYFVCEE</sequence>
<reference evidence="4" key="1">
    <citation type="submission" date="2016-06" db="UniProtKB">
        <authorList>
            <consortium name="WormBaseParasite"/>
        </authorList>
    </citation>
    <scope>IDENTIFICATION</scope>
</reference>
<feature type="region of interest" description="Disordered" evidence="1">
    <location>
        <begin position="1"/>
        <end position="25"/>
    </location>
</feature>
<dbReference type="OrthoDB" id="6233848at2759"/>
<evidence type="ECO:0000313" key="2">
    <source>
        <dbReference type="EMBL" id="VDP76630.1"/>
    </source>
</evidence>
<name>A0A183AFT5_9TREM</name>
<dbReference type="WBParaSite" id="ECPE_0000583301-mRNA-1">
    <property type="protein sequence ID" value="ECPE_0000583301-mRNA-1"/>
    <property type="gene ID" value="ECPE_0000583301"/>
</dbReference>
<dbReference type="EMBL" id="UZAN01042723">
    <property type="protein sequence ID" value="VDP76630.1"/>
    <property type="molecule type" value="Genomic_DNA"/>
</dbReference>
<protein>
    <submittedName>
        <fullName evidence="4">Protein TSSC4</fullName>
    </submittedName>
</protein>
<reference evidence="2 3" key="2">
    <citation type="submission" date="2018-11" db="EMBL/GenBank/DDBJ databases">
        <authorList>
            <consortium name="Pathogen Informatics"/>
        </authorList>
    </citation>
    <scope>NUCLEOTIDE SEQUENCE [LARGE SCALE GENOMIC DNA]</scope>
    <source>
        <strain evidence="2 3">Egypt</strain>
    </source>
</reference>
<proteinExistence type="predicted"/>
<dbReference type="AlphaFoldDB" id="A0A183AFT5"/>
<evidence type="ECO:0000313" key="3">
    <source>
        <dbReference type="Proteomes" id="UP000272942"/>
    </source>
</evidence>